<sequence length="909" mass="101540">MNHEGLGVCFLHSAQPYLMNSDMMTGHELREQFLQYFEKYEHVRVPSSSLVPQNDPTLLFTNAGMVQFKDVFLGADKRNYARATTAQRCVRAGGKHNDLENVGRTARHHTFFEMMGNFSFGDYFKRDAVRFGWEFLTEVLGLPSEKLWVTIYQDDDEAFDLWKNMIGVPADRIVRMGEKDNFWAMGDTGPCGPCSEIIIDQGEEMRCGTNCGIGLCDCDRYLELWNLVFMQFERDQTGKLTPLPKPSIDTGMGLERVAAVLQKVHSNFDTDLFAPLLCFAEEISGKRYGQDERCDTSMRVIADHLRATTFLVSDGVLPSNEGRGYVLRRIMRRAARHGKMLGVSEPFLYKGIEVVVESMKQVYREIADHAGYVAQVALNEERRFGHTLNQGMEILNKMIEETKRQNSTILDGKEVFRLYDTFGFPLDLTEDIARDYQLTLDMQGFEHEMTAQRIRAREAWKGSGEVAIAEIYKKLAYEIPATRFIGYEYLEETDATVLAILKNGQSVDQASAGEKIEVIVDVTPFYGESGGQVGDIGILQVKNDDGTVAEALITNTTKPVPQLFVHHVTLEQGQLRRGQRVSLAVNEERRKHIRRNHTTTHLLQAALHEVLGDHIKQSGSLVTPERFRFDFTHFSSIETADMQRIEQLVNQSIRTNTRVNTLEASLDEALDMGALAFFEEKYGDRVRVVQIPGISMELCGGTHAEATGEIGVCKLLGENSIAAGIRRIEAVTGEAALHYIQQEEARLRQTTSLLKSSPAEVVPKIEKLLVTVKEHEREIERLKMKLASLQTEALIRNAREIQGIKVIAARVDELDAKGLRNFADVLKNKLQSGIVVLGTVSDGRVALISAVTKDLVPAYHAGNIVKAIAKFVDGSGGGRADMAQAGGKEPAKLSEALENVFQVVASCSA</sequence>
<feature type="binding site" evidence="11">
    <location>
        <position position="601"/>
    </location>
    <ligand>
        <name>Zn(2+)</name>
        <dbReference type="ChEBI" id="CHEBI:29105"/>
    </ligand>
</feature>
<dbReference type="SUPFAM" id="SSF50447">
    <property type="entry name" value="Translation proteins"/>
    <property type="match status" value="1"/>
</dbReference>
<dbReference type="SUPFAM" id="SSF55186">
    <property type="entry name" value="ThrRS/AlaRS common domain"/>
    <property type="match status" value="1"/>
</dbReference>
<dbReference type="SUPFAM" id="SSF101353">
    <property type="entry name" value="Putative anticodon-binding domain of alanyl-tRNA synthetase (AlaRS)"/>
    <property type="match status" value="1"/>
</dbReference>
<dbReference type="GO" id="GO:0005829">
    <property type="term" value="C:cytosol"/>
    <property type="evidence" value="ECO:0007669"/>
    <property type="project" value="TreeGrafter"/>
</dbReference>
<dbReference type="EC" id="6.1.1.7" evidence="11"/>
<comment type="function">
    <text evidence="11">Catalyzes the attachment of alanine to tRNA(Ala) in a two-step reaction: alanine is first activated by ATP to form Ala-AMP and then transferred to the acceptor end of tRNA(Ala). Also edits incorrectly charged Ser-tRNA(Ala) and Gly-tRNA(Ala) via its editing domain.</text>
</comment>
<dbReference type="InterPro" id="IPR045864">
    <property type="entry name" value="aa-tRNA-synth_II/BPL/LPL"/>
</dbReference>
<dbReference type="InterPro" id="IPR050058">
    <property type="entry name" value="Ala-tRNA_ligase"/>
</dbReference>
<evidence type="ECO:0000256" key="11">
    <source>
        <dbReference type="HAMAP-Rule" id="MF_00036"/>
    </source>
</evidence>
<dbReference type="InterPro" id="IPR002318">
    <property type="entry name" value="Ala-tRNA-lgiase_IIc"/>
</dbReference>
<keyword evidence="12" id="KW-0175">Coiled coil</keyword>
<dbReference type="PRINTS" id="PR00980">
    <property type="entry name" value="TRNASYNTHALA"/>
</dbReference>
<accession>A0A081C9T6</accession>
<dbReference type="Gene3D" id="3.30.930.10">
    <property type="entry name" value="Bira Bifunctional Protein, Domain 2"/>
    <property type="match status" value="1"/>
</dbReference>
<evidence type="ECO:0000256" key="5">
    <source>
        <dbReference type="ARBA" id="ARBA00022741"/>
    </source>
</evidence>
<proteinExistence type="inferred from homology"/>
<feature type="coiled-coil region" evidence="12">
    <location>
        <begin position="765"/>
        <end position="792"/>
    </location>
</feature>
<dbReference type="InterPro" id="IPR018163">
    <property type="entry name" value="Thr/Ala-tRNA-synth_IIc_edit"/>
</dbReference>
<keyword evidence="3 11" id="KW-0436">Ligase</keyword>
<dbReference type="Pfam" id="PF01411">
    <property type="entry name" value="tRNA-synt_2c"/>
    <property type="match status" value="1"/>
</dbReference>
<keyword evidence="7 11" id="KW-0067">ATP-binding</keyword>
<evidence type="ECO:0000313" key="15">
    <source>
        <dbReference type="Proteomes" id="UP000030661"/>
    </source>
</evidence>
<evidence type="ECO:0000256" key="6">
    <source>
        <dbReference type="ARBA" id="ARBA00022833"/>
    </source>
</evidence>
<dbReference type="GO" id="GO:0045892">
    <property type="term" value="P:negative regulation of DNA-templated transcription"/>
    <property type="evidence" value="ECO:0007669"/>
    <property type="project" value="TreeGrafter"/>
</dbReference>
<evidence type="ECO:0000313" key="14">
    <source>
        <dbReference type="EMBL" id="GAK61341.1"/>
    </source>
</evidence>
<gene>
    <name evidence="11" type="primary">alaS</name>
    <name evidence="14" type="ORF">U27_01241</name>
</gene>
<dbReference type="SMART" id="SM00863">
    <property type="entry name" value="tRNA_SAD"/>
    <property type="match status" value="1"/>
</dbReference>
<evidence type="ECO:0000259" key="13">
    <source>
        <dbReference type="PROSITE" id="PS50860"/>
    </source>
</evidence>
<dbReference type="GO" id="GO:0004813">
    <property type="term" value="F:alanine-tRNA ligase activity"/>
    <property type="evidence" value="ECO:0007669"/>
    <property type="project" value="UniProtKB-UniRule"/>
</dbReference>
<dbReference type="GO" id="GO:0000049">
    <property type="term" value="F:tRNA binding"/>
    <property type="evidence" value="ECO:0007669"/>
    <property type="project" value="UniProtKB-KW"/>
</dbReference>
<dbReference type="FunFam" id="3.10.310.40:FF:000001">
    <property type="entry name" value="Alanine--tRNA ligase"/>
    <property type="match status" value="1"/>
</dbReference>
<keyword evidence="9 11" id="KW-0648">Protein biosynthesis</keyword>
<dbReference type="InterPro" id="IPR018165">
    <property type="entry name" value="Ala-tRNA-synth_IIc_core"/>
</dbReference>
<dbReference type="FunFam" id="3.30.54.20:FF:000001">
    <property type="entry name" value="Alanine--tRNA ligase"/>
    <property type="match status" value="1"/>
</dbReference>
<evidence type="ECO:0000256" key="12">
    <source>
        <dbReference type="SAM" id="Coils"/>
    </source>
</evidence>
<evidence type="ECO:0000256" key="1">
    <source>
        <dbReference type="ARBA" id="ARBA00008226"/>
    </source>
</evidence>
<dbReference type="GO" id="GO:0002161">
    <property type="term" value="F:aminoacyl-tRNA deacylase activity"/>
    <property type="evidence" value="ECO:0007669"/>
    <property type="project" value="TreeGrafter"/>
</dbReference>
<organism evidence="14">
    <name type="scientific">Vecturithrix granuli</name>
    <dbReference type="NCBI Taxonomy" id="1499967"/>
    <lineage>
        <taxon>Bacteria</taxon>
        <taxon>Candidatus Moduliflexota</taxon>
        <taxon>Candidatus Vecturitrichia</taxon>
        <taxon>Candidatus Vecturitrichales</taxon>
        <taxon>Candidatus Vecturitrichaceae</taxon>
        <taxon>Candidatus Vecturithrix</taxon>
    </lineage>
</organism>
<keyword evidence="5 11" id="KW-0547">Nucleotide-binding</keyword>
<evidence type="ECO:0000256" key="7">
    <source>
        <dbReference type="ARBA" id="ARBA00022840"/>
    </source>
</evidence>
<protein>
    <recommendedName>
        <fullName evidence="11">Alanine--tRNA ligase</fullName>
        <ecNumber evidence="11">6.1.1.7</ecNumber>
    </recommendedName>
    <alternativeName>
        <fullName evidence="11">Alanyl-tRNA synthetase</fullName>
        <shortName evidence="11">AlaRS</shortName>
    </alternativeName>
</protein>
<comment type="subcellular location">
    <subcellularLocation>
        <location evidence="11">Cytoplasm</location>
    </subcellularLocation>
</comment>
<name>A0A081C9T6_VECG1</name>
<dbReference type="PANTHER" id="PTHR11777">
    <property type="entry name" value="ALANYL-TRNA SYNTHETASE"/>
    <property type="match status" value="1"/>
</dbReference>
<keyword evidence="2 11" id="KW-0820">tRNA-binding</keyword>
<dbReference type="Proteomes" id="UP000030661">
    <property type="component" value="Unassembled WGS sequence"/>
</dbReference>
<evidence type="ECO:0000256" key="8">
    <source>
        <dbReference type="ARBA" id="ARBA00022884"/>
    </source>
</evidence>
<evidence type="ECO:0000256" key="3">
    <source>
        <dbReference type="ARBA" id="ARBA00022598"/>
    </source>
</evidence>
<dbReference type="Gene3D" id="3.10.310.40">
    <property type="match status" value="1"/>
</dbReference>
<dbReference type="SUPFAM" id="SSF55681">
    <property type="entry name" value="Class II aaRS and biotin synthetases"/>
    <property type="match status" value="1"/>
</dbReference>
<dbReference type="InterPro" id="IPR023033">
    <property type="entry name" value="Ala_tRNA_ligase_euk/bac"/>
</dbReference>
<dbReference type="HOGENOM" id="CLU_004485_1_1_0"/>
<dbReference type="Gene3D" id="3.30.54.20">
    <property type="match status" value="1"/>
</dbReference>
<dbReference type="FunFam" id="3.30.980.10:FF:000004">
    <property type="entry name" value="Alanine--tRNA ligase, cytoplasmic"/>
    <property type="match status" value="1"/>
</dbReference>
<feature type="domain" description="Alanyl-transfer RNA synthetases family profile" evidence="13">
    <location>
        <begin position="24"/>
        <end position="742"/>
    </location>
</feature>
<dbReference type="InterPro" id="IPR003156">
    <property type="entry name" value="DHHA1_dom"/>
</dbReference>
<dbReference type="InterPro" id="IPR009000">
    <property type="entry name" value="Transl_B-barrel_sf"/>
</dbReference>
<comment type="cofactor">
    <cofactor evidence="11">
        <name>Zn(2+)</name>
        <dbReference type="ChEBI" id="CHEBI:29105"/>
    </cofactor>
    <text evidence="11">Binds 1 zinc ion per subunit.</text>
</comment>
<feature type="binding site" evidence="11">
    <location>
        <position position="699"/>
    </location>
    <ligand>
        <name>Zn(2+)</name>
        <dbReference type="ChEBI" id="CHEBI:29105"/>
    </ligand>
</feature>
<evidence type="ECO:0000256" key="10">
    <source>
        <dbReference type="ARBA" id="ARBA00023146"/>
    </source>
</evidence>
<dbReference type="NCBIfam" id="TIGR00344">
    <property type="entry name" value="alaS"/>
    <property type="match status" value="1"/>
</dbReference>
<feature type="binding site" evidence="11">
    <location>
        <position position="597"/>
    </location>
    <ligand>
        <name>Zn(2+)</name>
        <dbReference type="ChEBI" id="CHEBI:29105"/>
    </ligand>
</feature>
<keyword evidence="6 11" id="KW-0862">Zinc</keyword>
<dbReference type="Pfam" id="PF07973">
    <property type="entry name" value="tRNA_SAD"/>
    <property type="match status" value="1"/>
</dbReference>
<dbReference type="CDD" id="cd00673">
    <property type="entry name" value="AlaRS_core"/>
    <property type="match status" value="1"/>
</dbReference>
<keyword evidence="15" id="KW-1185">Reference proteome</keyword>
<dbReference type="InterPro" id="IPR018164">
    <property type="entry name" value="Ala-tRNA-synth_IIc_N"/>
</dbReference>
<evidence type="ECO:0000256" key="2">
    <source>
        <dbReference type="ARBA" id="ARBA00022555"/>
    </source>
</evidence>
<comment type="catalytic activity">
    <reaction evidence="11">
        <text>tRNA(Ala) + L-alanine + ATP = L-alanyl-tRNA(Ala) + AMP + diphosphate</text>
        <dbReference type="Rhea" id="RHEA:12540"/>
        <dbReference type="Rhea" id="RHEA-COMP:9657"/>
        <dbReference type="Rhea" id="RHEA-COMP:9923"/>
        <dbReference type="ChEBI" id="CHEBI:30616"/>
        <dbReference type="ChEBI" id="CHEBI:33019"/>
        <dbReference type="ChEBI" id="CHEBI:57972"/>
        <dbReference type="ChEBI" id="CHEBI:78442"/>
        <dbReference type="ChEBI" id="CHEBI:78497"/>
        <dbReference type="ChEBI" id="CHEBI:456215"/>
        <dbReference type="EC" id="6.1.1.7"/>
    </reaction>
</comment>
<feature type="binding site" evidence="11">
    <location>
        <position position="703"/>
    </location>
    <ligand>
        <name>Zn(2+)</name>
        <dbReference type="ChEBI" id="CHEBI:29105"/>
    </ligand>
</feature>
<dbReference type="EMBL" id="DF820478">
    <property type="protein sequence ID" value="GAK61341.1"/>
    <property type="molecule type" value="Genomic_DNA"/>
</dbReference>
<comment type="similarity">
    <text evidence="1 11">Belongs to the class-II aminoacyl-tRNA synthetase family.</text>
</comment>
<reference evidence="14" key="1">
    <citation type="journal article" date="2015" name="PeerJ">
        <title>First genomic representation of candidate bacterial phylum KSB3 points to enhanced environmental sensing as a trigger of wastewater bulking.</title>
        <authorList>
            <person name="Sekiguchi Y."/>
            <person name="Ohashi A."/>
            <person name="Parks D.H."/>
            <person name="Yamauchi T."/>
            <person name="Tyson G.W."/>
            <person name="Hugenholtz P."/>
        </authorList>
    </citation>
    <scope>NUCLEOTIDE SEQUENCE [LARGE SCALE GENOMIC DNA]</scope>
</reference>
<dbReference type="InterPro" id="IPR018162">
    <property type="entry name" value="Ala-tRNA-ligase_IIc_anticod-bd"/>
</dbReference>
<dbReference type="PANTHER" id="PTHR11777:SF9">
    <property type="entry name" value="ALANINE--TRNA LIGASE, CYTOPLASMIC"/>
    <property type="match status" value="1"/>
</dbReference>
<keyword evidence="11" id="KW-0963">Cytoplasm</keyword>
<keyword evidence="10 11" id="KW-0030">Aminoacyl-tRNA synthetase</keyword>
<dbReference type="GO" id="GO:0006419">
    <property type="term" value="P:alanyl-tRNA aminoacylation"/>
    <property type="evidence" value="ECO:0007669"/>
    <property type="project" value="UniProtKB-UniRule"/>
</dbReference>
<dbReference type="STRING" id="1499967.U27_01241"/>
<dbReference type="GO" id="GO:0005524">
    <property type="term" value="F:ATP binding"/>
    <property type="evidence" value="ECO:0007669"/>
    <property type="project" value="UniProtKB-UniRule"/>
</dbReference>
<dbReference type="PROSITE" id="PS50860">
    <property type="entry name" value="AA_TRNA_LIGASE_II_ALA"/>
    <property type="match status" value="1"/>
</dbReference>
<dbReference type="Gene3D" id="2.40.30.130">
    <property type="match status" value="1"/>
</dbReference>
<dbReference type="Gene3D" id="3.30.980.10">
    <property type="entry name" value="Threonyl-trna Synthetase, Chain A, domain 2"/>
    <property type="match status" value="1"/>
</dbReference>
<evidence type="ECO:0000256" key="4">
    <source>
        <dbReference type="ARBA" id="ARBA00022723"/>
    </source>
</evidence>
<dbReference type="AlphaFoldDB" id="A0A081C9T6"/>
<dbReference type="HAMAP" id="MF_00036_B">
    <property type="entry name" value="Ala_tRNA_synth_B"/>
    <property type="match status" value="1"/>
</dbReference>
<dbReference type="GO" id="GO:0008270">
    <property type="term" value="F:zinc ion binding"/>
    <property type="evidence" value="ECO:0007669"/>
    <property type="project" value="UniProtKB-UniRule"/>
</dbReference>
<comment type="domain">
    <text evidence="11">Consists of three domains; the N-terminal catalytic domain, the editing domain and the C-terminal C-Ala domain. The editing domain removes incorrectly charged amino acids, while the C-Ala domain, along with tRNA(Ala), serves as a bridge to cooperatively bring together the editing and aminoacylation centers thus stimulating deacylation of misacylated tRNAs.</text>
</comment>
<keyword evidence="8 11" id="KW-0694">RNA-binding</keyword>
<dbReference type="Pfam" id="PF02272">
    <property type="entry name" value="DHHA1"/>
    <property type="match status" value="1"/>
</dbReference>
<dbReference type="eggNOG" id="COG0013">
    <property type="taxonomic scope" value="Bacteria"/>
</dbReference>
<dbReference type="FunFam" id="3.30.930.10:FF:000004">
    <property type="entry name" value="Alanine--tRNA ligase"/>
    <property type="match status" value="1"/>
</dbReference>
<evidence type="ECO:0000256" key="9">
    <source>
        <dbReference type="ARBA" id="ARBA00022917"/>
    </source>
</evidence>
<keyword evidence="4 11" id="KW-0479">Metal-binding</keyword>
<dbReference type="InterPro" id="IPR012947">
    <property type="entry name" value="tRNA_SAD"/>
</dbReference>
<dbReference type="Gene3D" id="6.10.250.550">
    <property type="match status" value="1"/>
</dbReference>